<reference evidence="1" key="1">
    <citation type="submission" date="2021-01" db="EMBL/GenBank/DDBJ databases">
        <authorList>
            <person name="Eckstrom K.M.E."/>
        </authorList>
    </citation>
    <scope>NUCLEOTIDE SEQUENCE</scope>
    <source>
        <strain evidence="1">UVCC 0001</strain>
    </source>
</reference>
<gene>
    <name evidence="1" type="ORF">QBZ16_000696</name>
</gene>
<accession>A0AAD9IPN8</accession>
<keyword evidence="2" id="KW-1185">Reference proteome</keyword>
<comment type="caution">
    <text evidence="1">The sequence shown here is derived from an EMBL/GenBank/DDBJ whole genome shotgun (WGS) entry which is preliminary data.</text>
</comment>
<dbReference type="EMBL" id="JASFZW010000001">
    <property type="protein sequence ID" value="KAK2080842.1"/>
    <property type="molecule type" value="Genomic_DNA"/>
</dbReference>
<sequence length="177" mass="19492">MARLALEHVDWTALARADADTSTFLADASRREDLIRFLTGGPRCAYGVLCKSPVKQRLIILEFVERSGAALLADSPPAVRRTLYESVRDAAWRHLSLPEQLSSGVSAAPDVERVRRATLRALGCMLVDLDCRATDVRLFRTHMQFLLNLLNSPTTSPSEMQLAAEALECVGWLAGGR</sequence>
<organism evidence="1 2">
    <name type="scientific">Prototheca wickerhamii</name>
    <dbReference type="NCBI Taxonomy" id="3111"/>
    <lineage>
        <taxon>Eukaryota</taxon>
        <taxon>Viridiplantae</taxon>
        <taxon>Chlorophyta</taxon>
        <taxon>core chlorophytes</taxon>
        <taxon>Trebouxiophyceae</taxon>
        <taxon>Chlorellales</taxon>
        <taxon>Chlorellaceae</taxon>
        <taxon>Prototheca</taxon>
    </lineage>
</organism>
<name>A0AAD9IPN8_PROWI</name>
<proteinExistence type="predicted"/>
<dbReference type="AlphaFoldDB" id="A0AAD9IPN8"/>
<dbReference type="Proteomes" id="UP001255856">
    <property type="component" value="Unassembled WGS sequence"/>
</dbReference>
<evidence type="ECO:0000313" key="1">
    <source>
        <dbReference type="EMBL" id="KAK2080842.1"/>
    </source>
</evidence>
<protein>
    <submittedName>
        <fullName evidence="1">Uncharacterized protein</fullName>
    </submittedName>
</protein>
<evidence type="ECO:0000313" key="2">
    <source>
        <dbReference type="Proteomes" id="UP001255856"/>
    </source>
</evidence>